<evidence type="ECO:0000259" key="8">
    <source>
        <dbReference type="Pfam" id="PF00394"/>
    </source>
</evidence>
<dbReference type="InterPro" id="IPR011706">
    <property type="entry name" value="Cu-oxidase_C"/>
</dbReference>
<feature type="domain" description="Plastocyanin-like" evidence="9">
    <location>
        <begin position="505"/>
        <end position="618"/>
    </location>
</feature>
<keyword evidence="7" id="KW-0812">Transmembrane</keyword>
<keyword evidence="3" id="KW-0732">Signal</keyword>
<evidence type="ECO:0000256" key="7">
    <source>
        <dbReference type="SAM" id="Phobius"/>
    </source>
</evidence>
<evidence type="ECO:0000256" key="1">
    <source>
        <dbReference type="ARBA" id="ARBA00010609"/>
    </source>
</evidence>
<dbReference type="InterPro" id="IPR008972">
    <property type="entry name" value="Cupredoxin"/>
</dbReference>
<dbReference type="AlphaFoldDB" id="A0A8H4IXN7"/>
<evidence type="ECO:0000256" key="6">
    <source>
        <dbReference type="ARBA" id="ARBA00023180"/>
    </source>
</evidence>
<dbReference type="GO" id="GO:0005507">
    <property type="term" value="F:copper ion binding"/>
    <property type="evidence" value="ECO:0007669"/>
    <property type="project" value="InterPro"/>
</dbReference>
<dbReference type="OrthoDB" id="2121828at2759"/>
<dbReference type="EMBL" id="WWBZ02000016">
    <property type="protein sequence ID" value="KAF4309456.1"/>
    <property type="molecule type" value="Genomic_DNA"/>
</dbReference>
<feature type="transmembrane region" description="Helical" evidence="7">
    <location>
        <begin position="24"/>
        <end position="43"/>
    </location>
</feature>
<dbReference type="Proteomes" id="UP000572817">
    <property type="component" value="Unassembled WGS sequence"/>
</dbReference>
<evidence type="ECO:0000259" key="10">
    <source>
        <dbReference type="Pfam" id="PF07732"/>
    </source>
</evidence>
<dbReference type="Pfam" id="PF00394">
    <property type="entry name" value="Cu-oxidase"/>
    <property type="match status" value="1"/>
</dbReference>
<comment type="caution">
    <text evidence="11">The sequence shown here is derived from an EMBL/GenBank/DDBJ whole genome shotgun (WGS) entry which is preliminary data.</text>
</comment>
<dbReference type="Gene3D" id="2.60.40.420">
    <property type="entry name" value="Cupredoxins - blue copper proteins"/>
    <property type="match status" value="3"/>
</dbReference>
<feature type="domain" description="Plastocyanin-like" evidence="10">
    <location>
        <begin position="81"/>
        <end position="200"/>
    </location>
</feature>
<name>A0A8H4IXN7_9PEZI</name>
<protein>
    <recommendedName>
        <fullName evidence="13">Multicopper oxidase protein</fullName>
    </recommendedName>
</protein>
<dbReference type="PANTHER" id="PTHR11709:SF488">
    <property type="entry name" value="LACCASE-RELATED"/>
    <property type="match status" value="1"/>
</dbReference>
<dbReference type="GO" id="GO:0016491">
    <property type="term" value="F:oxidoreductase activity"/>
    <property type="evidence" value="ECO:0007669"/>
    <property type="project" value="UniProtKB-KW"/>
</dbReference>
<keyword evidence="7" id="KW-0472">Membrane</keyword>
<dbReference type="CDD" id="cd13876">
    <property type="entry name" value="CuRO_2_Abr2_like"/>
    <property type="match status" value="1"/>
</dbReference>
<dbReference type="SMR" id="A0A8H4IXN7"/>
<reference evidence="11" key="1">
    <citation type="submission" date="2020-04" db="EMBL/GenBank/DDBJ databases">
        <title>Genome Assembly and Annotation of Botryosphaeria dothidea sdau 11-99, a Latent Pathogen of Apple Fruit Ring Rot in China.</title>
        <authorList>
            <person name="Yu C."/>
            <person name="Diao Y."/>
            <person name="Lu Q."/>
            <person name="Zhao J."/>
            <person name="Cui S."/>
            <person name="Peng C."/>
            <person name="He B."/>
            <person name="Liu H."/>
        </authorList>
    </citation>
    <scope>NUCLEOTIDE SEQUENCE [LARGE SCALE GENOMIC DNA]</scope>
    <source>
        <strain evidence="11">Sdau11-99</strain>
    </source>
</reference>
<sequence length="661" mass="74363">MDIKHESGLSLIETRERRPSHKKYALFSACFFAVFLAGGWLEFDKLRSIPPSSLWTYSGGSSLQTSGSYIPHDIVYNLTISQAWRNPDGGRWRPMFVGNSDSPVPVINAREGDLIHLNVHNDLGVPSALHWLGFRHYHSVENAWAWNDGAAGVSTYPILPRANWTSVLNTSDQWGLKWYADHCTTPLFDGFYGTIWIRPSPERERPYHLVSSDEADIQDMLDSEATPEHVTIYNYQHRTYDNLLSQLQYDGYDPYCFQSVLINGKGRVHCKPDEVDDIDGEPIDSHGCVSQPSGAVGYGKCVPTYTDYEIIETQNRRWMMMNFINSGLEHPWRVSIDSHKMWVVANDAGFVQPQQVDVSISHPIRPGNTLLTSHQIITLENGQRLTVMVKLDRDPDDYAIRFHALSKQQSLQGYAILRYPHRRTGERLGAPIPRPSQSLSLMHLNATPLPHATLLASTALSPYPPLPPPQKADITLHMRARGAPDPHNPHITNYTLNGAPWQLWRVLRTPLLLHPRAEFRGPNPIVRGLALGSVVDIVVHNELAVALPLYKHNDATFLLGAGEGAFAWADVAEAAAAGVVNLRDPVRGFFHVLPPGGWMVVRWRVAQPAMTMFHVFRAKQFVMGMQVPMFEGDDAWPEVPESVGARPHVEFEMPERMGIFD</sequence>
<keyword evidence="4" id="KW-0560">Oxidoreductase</keyword>
<keyword evidence="5" id="KW-0186">Copper</keyword>
<keyword evidence="7" id="KW-1133">Transmembrane helix</keyword>
<keyword evidence="12" id="KW-1185">Reference proteome</keyword>
<dbReference type="InterPro" id="IPR011707">
    <property type="entry name" value="Cu-oxidase-like_N"/>
</dbReference>
<dbReference type="SUPFAM" id="SSF49503">
    <property type="entry name" value="Cupredoxins"/>
    <property type="match status" value="3"/>
</dbReference>
<proteinExistence type="inferred from homology"/>
<evidence type="ECO:0000259" key="9">
    <source>
        <dbReference type="Pfam" id="PF07731"/>
    </source>
</evidence>
<comment type="similarity">
    <text evidence="1">Belongs to the multicopper oxidase family.</text>
</comment>
<evidence type="ECO:0000256" key="3">
    <source>
        <dbReference type="ARBA" id="ARBA00022729"/>
    </source>
</evidence>
<dbReference type="Pfam" id="PF07732">
    <property type="entry name" value="Cu-oxidase_3"/>
    <property type="match status" value="1"/>
</dbReference>
<dbReference type="PANTHER" id="PTHR11709">
    <property type="entry name" value="MULTI-COPPER OXIDASE"/>
    <property type="match status" value="1"/>
</dbReference>
<organism evidence="11 12">
    <name type="scientific">Botryosphaeria dothidea</name>
    <dbReference type="NCBI Taxonomy" id="55169"/>
    <lineage>
        <taxon>Eukaryota</taxon>
        <taxon>Fungi</taxon>
        <taxon>Dikarya</taxon>
        <taxon>Ascomycota</taxon>
        <taxon>Pezizomycotina</taxon>
        <taxon>Dothideomycetes</taxon>
        <taxon>Dothideomycetes incertae sedis</taxon>
        <taxon>Botryosphaeriales</taxon>
        <taxon>Botryosphaeriaceae</taxon>
        <taxon>Botryosphaeria</taxon>
    </lineage>
</organism>
<evidence type="ECO:0000313" key="11">
    <source>
        <dbReference type="EMBL" id="KAF4309456.1"/>
    </source>
</evidence>
<accession>A0A8H4IXN7</accession>
<dbReference type="Pfam" id="PF07731">
    <property type="entry name" value="Cu-oxidase_2"/>
    <property type="match status" value="1"/>
</dbReference>
<evidence type="ECO:0000256" key="4">
    <source>
        <dbReference type="ARBA" id="ARBA00023002"/>
    </source>
</evidence>
<dbReference type="InterPro" id="IPR045087">
    <property type="entry name" value="Cu-oxidase_fam"/>
</dbReference>
<evidence type="ECO:0000313" key="12">
    <source>
        <dbReference type="Proteomes" id="UP000572817"/>
    </source>
</evidence>
<dbReference type="InterPro" id="IPR001117">
    <property type="entry name" value="Cu-oxidase_2nd"/>
</dbReference>
<evidence type="ECO:0000256" key="5">
    <source>
        <dbReference type="ARBA" id="ARBA00023008"/>
    </source>
</evidence>
<keyword evidence="6" id="KW-0325">Glycoprotein</keyword>
<evidence type="ECO:0000256" key="2">
    <source>
        <dbReference type="ARBA" id="ARBA00022723"/>
    </source>
</evidence>
<feature type="domain" description="Plastocyanin-like" evidence="8">
    <location>
        <begin position="237"/>
        <end position="419"/>
    </location>
</feature>
<keyword evidence="2" id="KW-0479">Metal-binding</keyword>
<evidence type="ECO:0008006" key="13">
    <source>
        <dbReference type="Google" id="ProtNLM"/>
    </source>
</evidence>
<gene>
    <name evidence="11" type="ORF">GTA08_BOTSDO03194</name>
</gene>